<comment type="caution">
    <text evidence="6">The sequence shown here is derived from an EMBL/GenBank/DDBJ whole genome shotgun (WGS) entry which is preliminary data.</text>
</comment>
<dbReference type="Pfam" id="PF14358">
    <property type="entry name" value="DUF4405"/>
    <property type="match status" value="1"/>
</dbReference>
<keyword evidence="4" id="KW-1133">Transmembrane helix</keyword>
<dbReference type="Proteomes" id="UP000636891">
    <property type="component" value="Unassembled WGS sequence"/>
</dbReference>
<dbReference type="PANTHER" id="PTHR42756">
    <property type="entry name" value="TRANSCRIPTIONAL REGULATOR, MARR"/>
    <property type="match status" value="1"/>
</dbReference>
<feature type="transmembrane region" description="Helical" evidence="4">
    <location>
        <begin position="225"/>
        <end position="246"/>
    </location>
</feature>
<evidence type="ECO:0000256" key="2">
    <source>
        <dbReference type="ARBA" id="ARBA00023125"/>
    </source>
</evidence>
<dbReference type="InterPro" id="IPR036388">
    <property type="entry name" value="WH-like_DNA-bd_sf"/>
</dbReference>
<dbReference type="SMART" id="SM00347">
    <property type="entry name" value="HTH_MARR"/>
    <property type="match status" value="1"/>
</dbReference>
<dbReference type="PANTHER" id="PTHR42756:SF1">
    <property type="entry name" value="TRANSCRIPTIONAL REPRESSOR OF EMRAB OPERON"/>
    <property type="match status" value="1"/>
</dbReference>
<dbReference type="InterPro" id="IPR025517">
    <property type="entry name" value="DUF4405"/>
</dbReference>
<gene>
    <name evidence="6" type="ORF">H8S08_08815</name>
</gene>
<keyword evidence="1" id="KW-0805">Transcription regulation</keyword>
<feature type="transmembrane region" description="Helical" evidence="4">
    <location>
        <begin position="150"/>
        <end position="170"/>
    </location>
</feature>
<feature type="transmembrane region" description="Helical" evidence="4">
    <location>
        <begin position="182"/>
        <end position="204"/>
    </location>
</feature>
<organism evidence="6 7">
    <name type="scientific">Alistipes hominis</name>
    <dbReference type="NCBI Taxonomy" id="2763015"/>
    <lineage>
        <taxon>Bacteria</taxon>
        <taxon>Pseudomonadati</taxon>
        <taxon>Bacteroidota</taxon>
        <taxon>Bacteroidia</taxon>
        <taxon>Bacteroidales</taxon>
        <taxon>Rikenellaceae</taxon>
        <taxon>Alistipes</taxon>
    </lineage>
</organism>
<dbReference type="SUPFAM" id="SSF46785">
    <property type="entry name" value="Winged helix' DNA-binding domain"/>
    <property type="match status" value="1"/>
</dbReference>
<dbReference type="Gene3D" id="1.10.10.10">
    <property type="entry name" value="Winged helix-like DNA-binding domain superfamily/Winged helix DNA-binding domain"/>
    <property type="match status" value="1"/>
</dbReference>
<sequence length="261" mass="29532">MNDILFFVLVAKELQFTFKKRISGKLEIPVESLGVLMAIRHKASMIQQEIADTLKKDKSAILRHINLFESQGLITRSNTANDKRMNVIQITERGRQLLVSADAELDSLSNFLFDGVSKSDLDIYGKVLTHLKNKIEAISQKNNKMTARPFVSLATFATFLCLAVSGVALQMTNHQPYTPAKVFFTVLHNVSAIFFLVFSILHILKNWRAIRAYIKGKAAGKISREFIVCCILLLVLLIVCWLKTAYDTRYTYITTNNQNTP</sequence>
<dbReference type="InterPro" id="IPR000835">
    <property type="entry name" value="HTH_MarR-typ"/>
</dbReference>
<keyword evidence="4" id="KW-0812">Transmembrane</keyword>
<keyword evidence="3" id="KW-0804">Transcription</keyword>
<accession>A0ABR7CN75</accession>
<dbReference type="EMBL" id="JACOOK010000004">
    <property type="protein sequence ID" value="MBC5617114.1"/>
    <property type="molecule type" value="Genomic_DNA"/>
</dbReference>
<name>A0ABR7CN75_9BACT</name>
<dbReference type="PROSITE" id="PS50995">
    <property type="entry name" value="HTH_MARR_2"/>
    <property type="match status" value="1"/>
</dbReference>
<evidence type="ECO:0000313" key="7">
    <source>
        <dbReference type="Proteomes" id="UP000636891"/>
    </source>
</evidence>
<evidence type="ECO:0000259" key="5">
    <source>
        <dbReference type="PROSITE" id="PS50995"/>
    </source>
</evidence>
<evidence type="ECO:0000256" key="1">
    <source>
        <dbReference type="ARBA" id="ARBA00023015"/>
    </source>
</evidence>
<evidence type="ECO:0000256" key="4">
    <source>
        <dbReference type="SAM" id="Phobius"/>
    </source>
</evidence>
<keyword evidence="7" id="KW-1185">Reference proteome</keyword>
<dbReference type="Pfam" id="PF12802">
    <property type="entry name" value="MarR_2"/>
    <property type="match status" value="1"/>
</dbReference>
<evidence type="ECO:0000313" key="6">
    <source>
        <dbReference type="EMBL" id="MBC5617114.1"/>
    </source>
</evidence>
<keyword evidence="4" id="KW-0472">Membrane</keyword>
<proteinExistence type="predicted"/>
<dbReference type="PRINTS" id="PR00598">
    <property type="entry name" value="HTHMARR"/>
</dbReference>
<reference evidence="6 7" key="1">
    <citation type="submission" date="2020-08" db="EMBL/GenBank/DDBJ databases">
        <title>Genome public.</title>
        <authorList>
            <person name="Liu C."/>
            <person name="Sun Q."/>
        </authorList>
    </citation>
    <scope>NUCLEOTIDE SEQUENCE [LARGE SCALE GENOMIC DNA]</scope>
    <source>
        <strain evidence="6 7">New-7</strain>
    </source>
</reference>
<protein>
    <submittedName>
        <fullName evidence="6">MarR family transcriptional regulator</fullName>
    </submittedName>
</protein>
<dbReference type="InterPro" id="IPR036390">
    <property type="entry name" value="WH_DNA-bd_sf"/>
</dbReference>
<feature type="domain" description="HTH marR-type" evidence="5">
    <location>
        <begin position="1"/>
        <end position="133"/>
    </location>
</feature>
<dbReference type="RefSeq" id="WP_118656771.1">
    <property type="nucleotide sequence ID" value="NZ_JACOOK010000004.1"/>
</dbReference>
<keyword evidence="2" id="KW-0238">DNA-binding</keyword>
<evidence type="ECO:0000256" key="3">
    <source>
        <dbReference type="ARBA" id="ARBA00023163"/>
    </source>
</evidence>